<comment type="caution">
    <text evidence="2">The sequence shown here is derived from an EMBL/GenBank/DDBJ whole genome shotgun (WGS) entry which is preliminary data.</text>
</comment>
<sequence>MKKYIALVITLHSLIASAQLQKDSKPDYIIDRFFAVKEGGLYYEVKSEGGTLKYGRAADSPESLARLDNLPEEAIVPIASLRRVAADKMLEELQHVQMNYPHVEGAAQNHVVNFLTNSLAVVSSFSTSYDGQVNTAFWRLEHETIAGYTILNVYKDGNLSGRIYPFKQGFKLRMFYGYGENPTVGKITDEEGLRKRVRLNFPPTEIFTENNAYGLRLQETKKVIVSAVYDSIGNSGSSMVAAYSGKKVKLLYRNGDLAVDGLRAQYGHSDRYTGVLKDNEVFYIDNEGNRLDKLPQYMEGRCGTVPHYTDSIVKQGGYYKHYHVFRYGETRRTETVLAKVSDFKEVRLINGSTNSQSLITAYYSPHNTNRKGYIVTLNSGAKSIIEINKDGTYKLSLEPDNYTFLTKEYVIEIPLRFKSNGLYGFWPQNNSARYKELSDFDKGFARFTLPDGTMGWLAFDGGEYVDE</sequence>
<name>A0ABU9HVN7_9FLAO</name>
<dbReference type="EMBL" id="JBBYHR010000004">
    <property type="protein sequence ID" value="MEL1244234.1"/>
    <property type="molecule type" value="Genomic_DNA"/>
</dbReference>
<reference evidence="2 3" key="1">
    <citation type="submission" date="2024-04" db="EMBL/GenBank/DDBJ databases">
        <title>Flavobacterium sp. DGU11 16S ribosomal RNA gene Genome sequencing and assembly.</title>
        <authorList>
            <person name="Park S."/>
        </authorList>
    </citation>
    <scope>NUCLEOTIDE SEQUENCE [LARGE SCALE GENOMIC DNA]</scope>
    <source>
        <strain evidence="2 3">DGU11</strain>
    </source>
</reference>
<dbReference type="Proteomes" id="UP001464555">
    <property type="component" value="Unassembled WGS sequence"/>
</dbReference>
<accession>A0ABU9HVN7</accession>
<gene>
    <name evidence="2" type="ORF">AAEO56_08185</name>
</gene>
<keyword evidence="1" id="KW-0732">Signal</keyword>
<dbReference type="RefSeq" id="WP_341696553.1">
    <property type="nucleotide sequence ID" value="NZ_JBBYHR010000004.1"/>
</dbReference>
<protein>
    <recommendedName>
        <fullName evidence="4">WG repeat-containing protein</fullName>
    </recommendedName>
</protein>
<organism evidence="2 3">
    <name type="scientific">Flavobacterium arundinis</name>
    <dbReference type="NCBI Taxonomy" id="3139143"/>
    <lineage>
        <taxon>Bacteria</taxon>
        <taxon>Pseudomonadati</taxon>
        <taxon>Bacteroidota</taxon>
        <taxon>Flavobacteriia</taxon>
        <taxon>Flavobacteriales</taxon>
        <taxon>Flavobacteriaceae</taxon>
        <taxon>Flavobacterium</taxon>
    </lineage>
</organism>
<keyword evidence="3" id="KW-1185">Reference proteome</keyword>
<proteinExistence type="predicted"/>
<evidence type="ECO:0000313" key="3">
    <source>
        <dbReference type="Proteomes" id="UP001464555"/>
    </source>
</evidence>
<feature type="signal peptide" evidence="1">
    <location>
        <begin position="1"/>
        <end position="18"/>
    </location>
</feature>
<evidence type="ECO:0000313" key="2">
    <source>
        <dbReference type="EMBL" id="MEL1244234.1"/>
    </source>
</evidence>
<evidence type="ECO:0000256" key="1">
    <source>
        <dbReference type="SAM" id="SignalP"/>
    </source>
</evidence>
<feature type="chain" id="PRO_5045255585" description="WG repeat-containing protein" evidence="1">
    <location>
        <begin position="19"/>
        <end position="467"/>
    </location>
</feature>
<evidence type="ECO:0008006" key="4">
    <source>
        <dbReference type="Google" id="ProtNLM"/>
    </source>
</evidence>